<evidence type="ECO:0000256" key="6">
    <source>
        <dbReference type="SAM" id="MobiDB-lite"/>
    </source>
</evidence>
<evidence type="ECO:0000256" key="1">
    <source>
        <dbReference type="ARBA" id="ARBA00004141"/>
    </source>
</evidence>
<reference evidence="9" key="1">
    <citation type="journal article" date="2023" name="Mol. Phylogenet. Evol.">
        <title>Genome-scale phylogeny and comparative genomics of the fungal order Sordariales.</title>
        <authorList>
            <person name="Hensen N."/>
            <person name="Bonometti L."/>
            <person name="Westerberg I."/>
            <person name="Brannstrom I.O."/>
            <person name="Guillou S."/>
            <person name="Cros-Aarteil S."/>
            <person name="Calhoun S."/>
            <person name="Haridas S."/>
            <person name="Kuo A."/>
            <person name="Mondo S."/>
            <person name="Pangilinan J."/>
            <person name="Riley R."/>
            <person name="LaButti K."/>
            <person name="Andreopoulos B."/>
            <person name="Lipzen A."/>
            <person name="Chen C."/>
            <person name="Yan M."/>
            <person name="Daum C."/>
            <person name="Ng V."/>
            <person name="Clum A."/>
            <person name="Steindorff A."/>
            <person name="Ohm R.A."/>
            <person name="Martin F."/>
            <person name="Silar P."/>
            <person name="Natvig D.O."/>
            <person name="Lalanne C."/>
            <person name="Gautier V."/>
            <person name="Ament-Velasquez S.L."/>
            <person name="Kruys A."/>
            <person name="Hutchinson M.I."/>
            <person name="Powell A.J."/>
            <person name="Barry K."/>
            <person name="Miller A.N."/>
            <person name="Grigoriev I.V."/>
            <person name="Debuchy R."/>
            <person name="Gladieux P."/>
            <person name="Hiltunen Thoren M."/>
            <person name="Johannesson H."/>
        </authorList>
    </citation>
    <scope>NUCLEOTIDE SEQUENCE</scope>
    <source>
        <strain evidence="9">CBS 168.71</strain>
    </source>
</reference>
<dbReference type="PANTHER" id="PTHR33048:SF47">
    <property type="entry name" value="INTEGRAL MEMBRANE PROTEIN-RELATED"/>
    <property type="match status" value="1"/>
</dbReference>
<feature type="domain" description="Rhodopsin" evidence="8">
    <location>
        <begin position="46"/>
        <end position="285"/>
    </location>
</feature>
<keyword evidence="10" id="KW-1185">Reference proteome</keyword>
<dbReference type="Pfam" id="PF20684">
    <property type="entry name" value="Fung_rhodopsin"/>
    <property type="match status" value="1"/>
</dbReference>
<evidence type="ECO:0000256" key="3">
    <source>
        <dbReference type="ARBA" id="ARBA00022989"/>
    </source>
</evidence>
<keyword evidence="4 7" id="KW-0472">Membrane</keyword>
<accession>A0AAE0HD31</accession>
<feature type="region of interest" description="Disordered" evidence="6">
    <location>
        <begin position="366"/>
        <end position="395"/>
    </location>
</feature>
<feature type="transmembrane region" description="Helical" evidence="7">
    <location>
        <begin position="219"/>
        <end position="241"/>
    </location>
</feature>
<evidence type="ECO:0000313" key="9">
    <source>
        <dbReference type="EMBL" id="KAK3294236.1"/>
    </source>
</evidence>
<evidence type="ECO:0000256" key="2">
    <source>
        <dbReference type="ARBA" id="ARBA00022692"/>
    </source>
</evidence>
<comment type="similarity">
    <text evidence="5">Belongs to the SAT4 family.</text>
</comment>
<feature type="transmembrane region" description="Helical" evidence="7">
    <location>
        <begin position="106"/>
        <end position="130"/>
    </location>
</feature>
<keyword evidence="2 7" id="KW-0812">Transmembrane</keyword>
<dbReference type="PANTHER" id="PTHR33048">
    <property type="entry name" value="PTH11-LIKE INTEGRAL MEMBRANE PROTEIN (AFU_ORTHOLOGUE AFUA_5G11245)"/>
    <property type="match status" value="1"/>
</dbReference>
<feature type="region of interest" description="Disordered" evidence="6">
    <location>
        <begin position="298"/>
        <end position="341"/>
    </location>
</feature>
<evidence type="ECO:0000259" key="8">
    <source>
        <dbReference type="Pfam" id="PF20684"/>
    </source>
</evidence>
<proteinExistence type="inferred from homology"/>
<evidence type="ECO:0000256" key="5">
    <source>
        <dbReference type="ARBA" id="ARBA00038359"/>
    </source>
</evidence>
<evidence type="ECO:0000256" key="7">
    <source>
        <dbReference type="SAM" id="Phobius"/>
    </source>
</evidence>
<name>A0AAE0HD31_9PEZI</name>
<comment type="caution">
    <text evidence="9">The sequence shown here is derived from an EMBL/GenBank/DDBJ whole genome shotgun (WGS) entry which is preliminary data.</text>
</comment>
<dbReference type="EMBL" id="JAUEPN010000005">
    <property type="protein sequence ID" value="KAK3294236.1"/>
    <property type="molecule type" value="Genomic_DNA"/>
</dbReference>
<evidence type="ECO:0000313" key="10">
    <source>
        <dbReference type="Proteomes" id="UP001278766"/>
    </source>
</evidence>
<organism evidence="9 10">
    <name type="scientific">Chaetomium fimeti</name>
    <dbReference type="NCBI Taxonomy" id="1854472"/>
    <lineage>
        <taxon>Eukaryota</taxon>
        <taxon>Fungi</taxon>
        <taxon>Dikarya</taxon>
        <taxon>Ascomycota</taxon>
        <taxon>Pezizomycotina</taxon>
        <taxon>Sordariomycetes</taxon>
        <taxon>Sordariomycetidae</taxon>
        <taxon>Sordariales</taxon>
        <taxon>Chaetomiaceae</taxon>
        <taxon>Chaetomium</taxon>
    </lineage>
</organism>
<dbReference type="AlphaFoldDB" id="A0AAE0HD31"/>
<dbReference type="InterPro" id="IPR049326">
    <property type="entry name" value="Rhodopsin_dom_fungi"/>
</dbReference>
<evidence type="ECO:0000256" key="4">
    <source>
        <dbReference type="ARBA" id="ARBA00023136"/>
    </source>
</evidence>
<dbReference type="GO" id="GO:0016020">
    <property type="term" value="C:membrane"/>
    <property type="evidence" value="ECO:0007669"/>
    <property type="project" value="UniProtKB-SubCell"/>
</dbReference>
<feature type="transmembrane region" description="Helical" evidence="7">
    <location>
        <begin position="142"/>
        <end position="165"/>
    </location>
</feature>
<feature type="transmembrane region" description="Helical" evidence="7">
    <location>
        <begin position="185"/>
        <end position="207"/>
    </location>
</feature>
<feature type="compositionally biased region" description="Basic and acidic residues" evidence="6">
    <location>
        <begin position="377"/>
        <end position="395"/>
    </location>
</feature>
<dbReference type="RefSeq" id="XP_062657750.1">
    <property type="nucleotide sequence ID" value="XM_062807574.1"/>
</dbReference>
<reference evidence="9" key="2">
    <citation type="submission" date="2023-06" db="EMBL/GenBank/DDBJ databases">
        <authorList>
            <consortium name="Lawrence Berkeley National Laboratory"/>
            <person name="Haridas S."/>
            <person name="Hensen N."/>
            <person name="Bonometti L."/>
            <person name="Westerberg I."/>
            <person name="Brannstrom I.O."/>
            <person name="Guillou S."/>
            <person name="Cros-Aarteil S."/>
            <person name="Calhoun S."/>
            <person name="Kuo A."/>
            <person name="Mondo S."/>
            <person name="Pangilinan J."/>
            <person name="Riley R."/>
            <person name="Labutti K."/>
            <person name="Andreopoulos B."/>
            <person name="Lipzen A."/>
            <person name="Chen C."/>
            <person name="Yanf M."/>
            <person name="Daum C."/>
            <person name="Ng V."/>
            <person name="Clum A."/>
            <person name="Steindorff A."/>
            <person name="Ohm R."/>
            <person name="Martin F."/>
            <person name="Silar P."/>
            <person name="Natvig D."/>
            <person name="Lalanne C."/>
            <person name="Gautier V."/>
            <person name="Ament-Velasquez S.L."/>
            <person name="Kruys A."/>
            <person name="Hutchinson M.I."/>
            <person name="Powell A.J."/>
            <person name="Barry K."/>
            <person name="Miller A.N."/>
            <person name="Grigoriev I.V."/>
            <person name="Debuchy R."/>
            <person name="Gladieux P."/>
            <person name="Thoren M.H."/>
            <person name="Johannesson H."/>
        </authorList>
    </citation>
    <scope>NUCLEOTIDE SEQUENCE</scope>
    <source>
        <strain evidence="9">CBS 168.71</strain>
    </source>
</reference>
<feature type="transmembrane region" description="Helical" evidence="7">
    <location>
        <begin position="61"/>
        <end position="80"/>
    </location>
</feature>
<comment type="subcellular location">
    <subcellularLocation>
        <location evidence="1">Membrane</location>
        <topology evidence="1">Multi-pass membrane protein</topology>
    </subcellularLocation>
</comment>
<feature type="transmembrane region" description="Helical" evidence="7">
    <location>
        <begin position="261"/>
        <end position="280"/>
    </location>
</feature>
<keyword evidence="3 7" id="KW-1133">Transmembrane helix</keyword>
<dbReference type="InterPro" id="IPR052337">
    <property type="entry name" value="SAT4-like"/>
</dbReference>
<sequence length="395" mass="41985">MSSGSPAGPGGASGTPMAELDHDDLGPNILAANYTTWAIAVIFVLLRFWTRVRIVRSLGPADWFIAASVIAAGCMCISQAEQVKYGKGKHIWDIDMDTDWIPQRKAWWFSLLCYILTLFLTKVSICLLYLTIFTLEWARRACYGVLAIVIITNLWAIATTLTYCIPLEAAWDSSIEASFCQGQDAWWANTGIIVVTDLMIFILPIPIIAPLKLPRRQKLVVVGIFAIGFFVCLVSLIRLAILIQVKNAADPDSTYTNTDLVYWTCVEVNTAIVVACAMTLRPLVTRFWPRLFDSRGSSGGDGAGGGGGGGGSSGGVSGGGHGPPLTIGSKPSRMQGGKHGVEGVGIGIGIAEVDGDGGGNARAGLAYGPSPWVKGDGASERMEDLGREATARSIG</sequence>
<gene>
    <name evidence="9" type="ORF">B0H64DRAFT_462914</name>
</gene>
<dbReference type="Proteomes" id="UP001278766">
    <property type="component" value="Unassembled WGS sequence"/>
</dbReference>
<dbReference type="GeneID" id="87844522"/>
<feature type="transmembrane region" description="Helical" evidence="7">
    <location>
        <begin position="29"/>
        <end position="49"/>
    </location>
</feature>
<feature type="compositionally biased region" description="Gly residues" evidence="6">
    <location>
        <begin position="298"/>
        <end position="322"/>
    </location>
</feature>
<protein>
    <recommendedName>
        <fullName evidence="8">Rhodopsin domain-containing protein</fullName>
    </recommendedName>
</protein>